<proteinExistence type="predicted"/>
<dbReference type="EMBL" id="KZ819334">
    <property type="protein sequence ID" value="PWN18760.1"/>
    <property type="molecule type" value="Genomic_DNA"/>
</dbReference>
<dbReference type="InterPro" id="IPR018714">
    <property type="entry name" value="DUF2237"/>
</dbReference>
<name>A0A316U0M7_9BASI</name>
<reference evidence="1 2" key="1">
    <citation type="journal article" date="2018" name="Mol. Biol. Evol.">
        <title>Broad Genomic Sampling Reveals a Smut Pathogenic Ancestry of the Fungal Clade Ustilaginomycotina.</title>
        <authorList>
            <person name="Kijpornyongpan T."/>
            <person name="Mondo S.J."/>
            <person name="Barry K."/>
            <person name="Sandor L."/>
            <person name="Lee J."/>
            <person name="Lipzen A."/>
            <person name="Pangilinan J."/>
            <person name="LaButti K."/>
            <person name="Hainaut M."/>
            <person name="Henrissat B."/>
            <person name="Grigoriev I.V."/>
            <person name="Spatafora J.W."/>
            <person name="Aime M.C."/>
        </authorList>
    </citation>
    <scope>NUCLEOTIDE SEQUENCE [LARGE SCALE GENOMIC DNA]</scope>
    <source>
        <strain evidence="1 2">MCA 4718</strain>
    </source>
</reference>
<dbReference type="PANTHER" id="PTHR37466:SF1">
    <property type="entry name" value="SLR1628 PROTEIN"/>
    <property type="match status" value="1"/>
</dbReference>
<gene>
    <name evidence="1" type="ORF">BCV69DRAFT_284745</name>
</gene>
<accession>A0A316U0M7</accession>
<organism evidence="1 2">
    <name type="scientific">Pseudomicrostroma glucosiphilum</name>
    <dbReference type="NCBI Taxonomy" id="1684307"/>
    <lineage>
        <taxon>Eukaryota</taxon>
        <taxon>Fungi</taxon>
        <taxon>Dikarya</taxon>
        <taxon>Basidiomycota</taxon>
        <taxon>Ustilaginomycotina</taxon>
        <taxon>Exobasidiomycetes</taxon>
        <taxon>Microstromatales</taxon>
        <taxon>Microstromatales incertae sedis</taxon>
        <taxon>Pseudomicrostroma</taxon>
    </lineage>
</organism>
<evidence type="ECO:0000313" key="1">
    <source>
        <dbReference type="EMBL" id="PWN18760.1"/>
    </source>
</evidence>
<sequence>MSSMEPSTNVFSQPLAQCSTQPLTGFFRDGYCNTAPADGGSHTLAAQVTPEFLEFSKSRGNDLTSILSGGCKWCLCVTRWKEALTAYRSGEVGRSAVPSVILPATHQLALKSVTLQDLQEFSIDKQGGSGNAPDPSAGGPIR</sequence>
<dbReference type="Gene3D" id="3.30.56.110">
    <property type="entry name" value="Protein of unknown function DUF2237"/>
    <property type="match status" value="1"/>
</dbReference>
<dbReference type="GeneID" id="37014893"/>
<dbReference type="RefSeq" id="XP_025345920.1">
    <property type="nucleotide sequence ID" value="XM_025493159.1"/>
</dbReference>
<evidence type="ECO:0000313" key="2">
    <source>
        <dbReference type="Proteomes" id="UP000245942"/>
    </source>
</evidence>
<keyword evidence="2" id="KW-1185">Reference proteome</keyword>
<protein>
    <submittedName>
        <fullName evidence="1">Uncharacterized protein</fullName>
    </submittedName>
</protein>
<dbReference type="STRING" id="1684307.A0A316U0M7"/>
<dbReference type="AlphaFoldDB" id="A0A316U0M7"/>
<dbReference type="OrthoDB" id="1517790at2759"/>
<dbReference type="Pfam" id="PF09996">
    <property type="entry name" value="DUF2237"/>
    <property type="match status" value="1"/>
</dbReference>
<dbReference type="PANTHER" id="PTHR37466">
    <property type="entry name" value="SLR1628 PROTEIN"/>
    <property type="match status" value="1"/>
</dbReference>
<dbReference type="Proteomes" id="UP000245942">
    <property type="component" value="Unassembled WGS sequence"/>
</dbReference>